<dbReference type="InterPro" id="IPR052052">
    <property type="entry name" value="Polysaccharide_Lyase_9"/>
</dbReference>
<comment type="subcellular location">
    <subcellularLocation>
        <location evidence="1">Secreted</location>
    </subcellularLocation>
</comment>
<feature type="domain" description="Glycoside hydrolase 120 insertion" evidence="5">
    <location>
        <begin position="81"/>
        <end position="205"/>
    </location>
</feature>
<dbReference type="InterPro" id="IPR013780">
    <property type="entry name" value="Glyco_hydro_b"/>
</dbReference>
<reference evidence="6 7" key="1">
    <citation type="submission" date="2019-01" db="EMBL/GenBank/DDBJ databases">
        <title>Genome sequencing of strain FW10M-9.</title>
        <authorList>
            <person name="Heo J."/>
            <person name="Kim S.-J."/>
            <person name="Kim J.-S."/>
            <person name="Hong S.-B."/>
            <person name="Kwon S.-W."/>
        </authorList>
    </citation>
    <scope>NUCLEOTIDE SEQUENCE [LARGE SCALE GENOMIC DNA]</scope>
    <source>
        <strain evidence="6 7">FW10M-9</strain>
    </source>
</reference>
<accession>A0A4P6FLZ0</accession>
<evidence type="ECO:0000256" key="1">
    <source>
        <dbReference type="ARBA" id="ARBA00004613"/>
    </source>
</evidence>
<dbReference type="InterPro" id="IPR012334">
    <property type="entry name" value="Pectin_lyas_fold"/>
</dbReference>
<dbReference type="Pfam" id="PF07602">
    <property type="entry name" value="DUF1565"/>
    <property type="match status" value="1"/>
</dbReference>
<keyword evidence="3" id="KW-0732">Signal</keyword>
<dbReference type="SUPFAM" id="SSF51126">
    <property type="entry name" value="Pectin lyase-like"/>
    <property type="match status" value="1"/>
</dbReference>
<evidence type="ECO:0000313" key="7">
    <source>
        <dbReference type="Proteomes" id="UP000292118"/>
    </source>
</evidence>
<dbReference type="Gene3D" id="2.160.20.10">
    <property type="entry name" value="Single-stranded right-handed beta-helix, Pectin lyase-like"/>
    <property type="match status" value="1"/>
</dbReference>
<sequence>MTREIHVATAGSDVAPGTPEAPLRTINRAAQLAQPGDSVVVHAGTYREWVKPARGGLDDARRITYRPADGQHVLITGAERVTTWENVGGTVWRAVLPNAMFGDFNPYREEVRGDWLEQPVPGVEPPKHLGDVWLDGRSFYEVATPAEVTSPQRRDTHMDIPTGHIVPTHEPEWTTRVWTAEVGDDATTIWANFQGAEPNTALTEVSVRRSVFLPEGPGINFVTVRGFELAQAATPWAPPTADQPGLIGPNWAKGWVIEDNLIWGAKNVAVSLGKEATTGNNHATDRGDKPGYQYQIESVFEGLRFGWSKETVGGHVVRRNTIRDCEQAGIVGHMGCAFSLIEGNHIYRIGLKREFFGHEIAGIKFHAAIDTQIVHNRIHDTPLGVWLDWQTQGTRISRNLLYRNMRDLFIEVSHGPFTVDHNVLASRCSLELVCQGGAFVNNLVAGCVRLQPTLDRSTPYHLPHSTQVAGFGLVAGGDDRWTGNLFFGGKVTDAYDPIRIGPLSERGFGTHVYDHKYPSSWQGYVDSLDPALGDHLQFHGVCQAAYVWDNAYVSGARPFAAEVGAVVADDEAAASLDVVEPDGDDAGAVYLDLRLPAAVTAARTAVVTGADLPAVRLVAAGFEEPDGSPVRCDTDLVGASKVAGRTYAVGPVSALSVAPEDAPIRVRVW</sequence>
<dbReference type="Gene3D" id="2.60.40.1180">
    <property type="entry name" value="Golgi alpha-mannosidase II"/>
    <property type="match status" value="1"/>
</dbReference>
<dbReference type="InterPro" id="IPR011459">
    <property type="entry name" value="DUF1565"/>
</dbReference>
<dbReference type="OrthoDB" id="9802600at2"/>
<dbReference type="KEGG" id="xya:ET471_17785"/>
<dbReference type="Proteomes" id="UP000292118">
    <property type="component" value="Chromosome"/>
</dbReference>
<dbReference type="RefSeq" id="WP_129190560.1">
    <property type="nucleotide sequence ID" value="NZ_CP035493.1"/>
</dbReference>
<evidence type="ECO:0000259" key="4">
    <source>
        <dbReference type="Pfam" id="PF07602"/>
    </source>
</evidence>
<dbReference type="EMBL" id="CP035493">
    <property type="protein sequence ID" value="QAY71658.1"/>
    <property type="molecule type" value="Genomic_DNA"/>
</dbReference>
<dbReference type="PANTHER" id="PTHR40088">
    <property type="entry name" value="PECTATE LYASE (EUROFUNG)"/>
    <property type="match status" value="1"/>
</dbReference>
<keyword evidence="7" id="KW-1185">Reference proteome</keyword>
<dbReference type="Pfam" id="PF21258">
    <property type="entry name" value="Glyco_hydro_120_ins"/>
    <property type="match status" value="1"/>
</dbReference>
<dbReference type="AlphaFoldDB" id="A0A4P6FLZ0"/>
<dbReference type="InterPro" id="IPR049169">
    <property type="entry name" value="Glyco_hydro_120_ins"/>
</dbReference>
<name>A0A4P6FLZ0_9MICO</name>
<dbReference type="InterPro" id="IPR011050">
    <property type="entry name" value="Pectin_lyase_fold/virulence"/>
</dbReference>
<dbReference type="PANTHER" id="PTHR40088:SF2">
    <property type="entry name" value="SECRETED SUGAR HYDROLASE"/>
    <property type="match status" value="1"/>
</dbReference>
<evidence type="ECO:0000259" key="5">
    <source>
        <dbReference type="Pfam" id="PF21258"/>
    </source>
</evidence>
<protein>
    <submittedName>
        <fullName evidence="6">DUF1565 domain-containing protein</fullName>
    </submittedName>
</protein>
<feature type="domain" description="DUF1565" evidence="4">
    <location>
        <begin position="10"/>
        <end position="48"/>
    </location>
</feature>
<organism evidence="6 7">
    <name type="scientific">Xylanimonas protaetiae</name>
    <dbReference type="NCBI Taxonomy" id="2509457"/>
    <lineage>
        <taxon>Bacteria</taxon>
        <taxon>Bacillati</taxon>
        <taxon>Actinomycetota</taxon>
        <taxon>Actinomycetes</taxon>
        <taxon>Micrococcales</taxon>
        <taxon>Promicromonosporaceae</taxon>
        <taxon>Xylanimonas</taxon>
    </lineage>
</organism>
<evidence type="ECO:0000313" key="6">
    <source>
        <dbReference type="EMBL" id="QAY71658.1"/>
    </source>
</evidence>
<keyword evidence="2" id="KW-0964">Secreted</keyword>
<dbReference type="GO" id="GO:0005576">
    <property type="term" value="C:extracellular region"/>
    <property type="evidence" value="ECO:0007669"/>
    <property type="project" value="UniProtKB-SubCell"/>
</dbReference>
<proteinExistence type="predicted"/>
<gene>
    <name evidence="6" type="ORF">ET471_17785</name>
</gene>
<evidence type="ECO:0000256" key="3">
    <source>
        <dbReference type="ARBA" id="ARBA00022729"/>
    </source>
</evidence>
<dbReference type="GO" id="GO:0016837">
    <property type="term" value="F:carbon-oxygen lyase activity, acting on polysaccharides"/>
    <property type="evidence" value="ECO:0007669"/>
    <property type="project" value="TreeGrafter"/>
</dbReference>
<evidence type="ECO:0000256" key="2">
    <source>
        <dbReference type="ARBA" id="ARBA00022525"/>
    </source>
</evidence>